<dbReference type="InterPro" id="IPR016163">
    <property type="entry name" value="Ald_DH_C"/>
</dbReference>
<reference evidence="7 8" key="2">
    <citation type="submission" date="2016-05" db="EMBL/GenBank/DDBJ databases">
        <title>Lineage-specific infection strategies underlie the spectrum of fungal disease in amphibians.</title>
        <authorList>
            <person name="Cuomo C.A."/>
            <person name="Farrer R.A."/>
            <person name="James T."/>
            <person name="Longcore J."/>
            <person name="Birren B."/>
        </authorList>
    </citation>
    <scope>NUCLEOTIDE SEQUENCE [LARGE SCALE GENOMIC DNA]</scope>
    <source>
        <strain evidence="7 8">JEL423</strain>
    </source>
</reference>
<dbReference type="Gene3D" id="3.40.309.10">
    <property type="entry name" value="Aldehyde Dehydrogenase, Chain A, domain 2"/>
    <property type="match status" value="1"/>
</dbReference>
<dbReference type="VEuPathDB" id="FungiDB:BDEG_27782"/>
<evidence type="ECO:0000256" key="5">
    <source>
        <dbReference type="RuleBase" id="RU003345"/>
    </source>
</evidence>
<evidence type="ECO:0000256" key="1">
    <source>
        <dbReference type="ARBA" id="ARBA00009986"/>
    </source>
</evidence>
<dbReference type="InterPro" id="IPR016161">
    <property type="entry name" value="Ald_DH/histidinol_DH"/>
</dbReference>
<keyword evidence="2 5" id="KW-0560">Oxidoreductase</keyword>
<gene>
    <name evidence="7" type="ORF">BDEG_27782</name>
</gene>
<dbReference type="SUPFAM" id="SSF53720">
    <property type="entry name" value="ALDH-like"/>
    <property type="match status" value="1"/>
</dbReference>
<comment type="similarity">
    <text evidence="1 5">Belongs to the aldehyde dehydrogenase family.</text>
</comment>
<sequence>MSLPSPITLSNFIDNQFIPPSTFKYISSPNPATGTINALVPDSAAADVDAAVAAAKSAFPTWSTTTRSERSAILSRIANLLESRLEEFAQQESYDQGKPISLALSIDIPRAVHNFRFFASSILYQHEMTTMLDGVALNYVHRNPVGVAGLISPWNLPLYLLTWKIAPCIAAGCTCVCKPSEITSVTAWMLCSILQEAGLPAGVVNMVFGTGTTTGEIIYKTAASLNKKMSLELGGKNANIVFADADFETAVSTSVRSSFANQGEICLCGSRIFVHEDIFEKFVTELTRRANALVVGDPSEPTTQIGALVSKEHMNKVLSYIDIAKHEGGKIVAGGHRETVVGLTDGCFVRPTIIVGVHPTEARVQQEEIFGPVVTITPFKTDQEAITYANSTKYGLSASVWTQDLKRAHTVAQKLHVGTAWINCWMVRDLNMPFGGMKMSGLGREGRVHSMEFFCEETTVCVKL</sequence>
<dbReference type="InterPro" id="IPR015590">
    <property type="entry name" value="Aldehyde_DH_dom"/>
</dbReference>
<dbReference type="AlphaFoldDB" id="A0A177WX68"/>
<dbReference type="PROSITE" id="PS00070">
    <property type="entry name" value="ALDEHYDE_DEHYDR_CYS"/>
    <property type="match status" value="1"/>
</dbReference>
<evidence type="ECO:0000313" key="8">
    <source>
        <dbReference type="Proteomes" id="UP000077115"/>
    </source>
</evidence>
<dbReference type="eggNOG" id="KOG2450">
    <property type="taxonomic scope" value="Eukaryota"/>
</dbReference>
<dbReference type="Gene3D" id="3.40.605.10">
    <property type="entry name" value="Aldehyde Dehydrogenase, Chain A, domain 1"/>
    <property type="match status" value="2"/>
</dbReference>
<evidence type="ECO:0000256" key="2">
    <source>
        <dbReference type="ARBA" id="ARBA00023002"/>
    </source>
</evidence>
<accession>A0A177WX68</accession>
<evidence type="ECO:0000313" key="7">
    <source>
        <dbReference type="EMBL" id="OAJ44568.1"/>
    </source>
</evidence>
<dbReference type="OrthoDB" id="310895at2759"/>
<dbReference type="CDD" id="cd07093">
    <property type="entry name" value="ALDH_F8_HMSADH"/>
    <property type="match status" value="1"/>
</dbReference>
<dbReference type="Proteomes" id="UP000077115">
    <property type="component" value="Unassembled WGS sequence"/>
</dbReference>
<proteinExistence type="inferred from homology"/>
<name>A0A177WX68_BATDL</name>
<dbReference type="FunFam" id="3.40.309.10:FF:000012">
    <property type="entry name" value="Betaine aldehyde dehydrogenase"/>
    <property type="match status" value="1"/>
</dbReference>
<dbReference type="InterPro" id="IPR029510">
    <property type="entry name" value="Ald_DH_CS_GLU"/>
</dbReference>
<feature type="active site" evidence="4">
    <location>
        <position position="232"/>
    </location>
</feature>
<dbReference type="STRING" id="403673.A0A177WX68"/>
<dbReference type="PROSITE" id="PS00687">
    <property type="entry name" value="ALDEHYDE_DEHYDR_GLU"/>
    <property type="match status" value="1"/>
</dbReference>
<dbReference type="EMBL" id="DS022312">
    <property type="protein sequence ID" value="OAJ44568.1"/>
    <property type="molecule type" value="Genomic_DNA"/>
</dbReference>
<protein>
    <recommendedName>
        <fullName evidence="6">Aldehyde dehydrogenase domain-containing protein</fullName>
    </recommendedName>
</protein>
<evidence type="ECO:0000256" key="3">
    <source>
        <dbReference type="ARBA" id="ARBA00023027"/>
    </source>
</evidence>
<reference evidence="7 8" key="1">
    <citation type="submission" date="2006-10" db="EMBL/GenBank/DDBJ databases">
        <title>The Genome Sequence of Batrachochytrium dendrobatidis JEL423.</title>
        <authorList>
            <consortium name="The Broad Institute Genome Sequencing Platform"/>
            <person name="Birren B."/>
            <person name="Lander E."/>
            <person name="Galagan J."/>
            <person name="Cuomo C."/>
            <person name="Devon K."/>
            <person name="Jaffe D."/>
            <person name="Butler J."/>
            <person name="Alvarez P."/>
            <person name="Gnerre S."/>
            <person name="Grabherr M."/>
            <person name="Kleber M."/>
            <person name="Mauceli E."/>
            <person name="Brockman W."/>
            <person name="Young S."/>
            <person name="LaButti K."/>
            <person name="Sykes S."/>
            <person name="DeCaprio D."/>
            <person name="Crawford M."/>
            <person name="Koehrsen M."/>
            <person name="Engels R."/>
            <person name="Montgomery P."/>
            <person name="Pearson M."/>
            <person name="Howarth C."/>
            <person name="Larson L."/>
            <person name="White J."/>
            <person name="O'Leary S."/>
            <person name="Kodira C."/>
            <person name="Zeng Q."/>
            <person name="Yandava C."/>
            <person name="Alvarado L."/>
            <person name="Longcore J."/>
            <person name="James T."/>
        </authorList>
    </citation>
    <scope>NUCLEOTIDE SEQUENCE [LARGE SCALE GENOMIC DNA]</scope>
    <source>
        <strain evidence="7 8">JEL423</strain>
    </source>
</reference>
<dbReference type="FunFam" id="3.40.605.10:FF:000007">
    <property type="entry name" value="NAD/NADP-dependent betaine aldehyde dehydrogenase"/>
    <property type="match status" value="1"/>
</dbReference>
<dbReference type="InterPro" id="IPR016160">
    <property type="entry name" value="Ald_DH_CS_CYS"/>
</dbReference>
<dbReference type="GO" id="GO:0016620">
    <property type="term" value="F:oxidoreductase activity, acting on the aldehyde or oxo group of donors, NAD or NADP as acceptor"/>
    <property type="evidence" value="ECO:0007669"/>
    <property type="project" value="InterPro"/>
</dbReference>
<feature type="domain" description="Aldehyde dehydrogenase" evidence="6">
    <location>
        <begin position="211"/>
        <end position="460"/>
    </location>
</feature>
<organism evidence="7 8">
    <name type="scientific">Batrachochytrium dendrobatidis (strain JEL423)</name>
    <dbReference type="NCBI Taxonomy" id="403673"/>
    <lineage>
        <taxon>Eukaryota</taxon>
        <taxon>Fungi</taxon>
        <taxon>Fungi incertae sedis</taxon>
        <taxon>Chytridiomycota</taxon>
        <taxon>Chytridiomycota incertae sedis</taxon>
        <taxon>Chytridiomycetes</taxon>
        <taxon>Rhizophydiales</taxon>
        <taxon>Rhizophydiales incertae sedis</taxon>
        <taxon>Batrachochytrium</taxon>
    </lineage>
</organism>
<dbReference type="Pfam" id="PF00171">
    <property type="entry name" value="Aldedh"/>
    <property type="match status" value="1"/>
</dbReference>
<dbReference type="PANTHER" id="PTHR43720:SF2">
    <property type="entry name" value="2-AMINOMUCONIC SEMIALDEHYDE DEHYDROGENASE"/>
    <property type="match status" value="1"/>
</dbReference>
<dbReference type="InterPro" id="IPR016162">
    <property type="entry name" value="Ald_DH_N"/>
</dbReference>
<dbReference type="PANTHER" id="PTHR43720">
    <property type="entry name" value="2-AMINOMUCONIC SEMIALDEHYDE DEHYDROGENASE"/>
    <property type="match status" value="1"/>
</dbReference>
<evidence type="ECO:0000256" key="4">
    <source>
        <dbReference type="PROSITE-ProRule" id="PRU10007"/>
    </source>
</evidence>
<evidence type="ECO:0000259" key="6">
    <source>
        <dbReference type="Pfam" id="PF00171"/>
    </source>
</evidence>
<keyword evidence="3" id="KW-0520">NAD</keyword>